<evidence type="ECO:0000313" key="1">
    <source>
        <dbReference type="EMBL" id="MDB2001865.1"/>
    </source>
</evidence>
<dbReference type="AlphaFoldDB" id="A0AAW6AXX5"/>
<protein>
    <recommendedName>
        <fullName evidence="3">XRE family transcriptional regulator</fullName>
    </recommendedName>
</protein>
<accession>A0AAW6AXX5</accession>
<dbReference type="RefSeq" id="WP_272123484.1">
    <property type="nucleotide sequence ID" value="NZ_JAQLGH010000042.1"/>
</dbReference>
<sequence length="83" mass="9665">MTDTNLLNDSIKRSGLKRTWIAEQLGLSYFGFQKKVNNESQFKANEIKQLCVLLRIESLVEREHIFFASNVDKMTTKKLKEEA</sequence>
<comment type="caution">
    <text evidence="1">The sequence shown here is derived from an EMBL/GenBank/DDBJ whole genome shotgun (WGS) entry which is preliminary data.</text>
</comment>
<evidence type="ECO:0008006" key="3">
    <source>
        <dbReference type="Google" id="ProtNLM"/>
    </source>
</evidence>
<name>A0AAW6AXX5_CLOSY</name>
<proteinExistence type="predicted"/>
<dbReference type="Proteomes" id="UP001300871">
    <property type="component" value="Unassembled WGS sequence"/>
</dbReference>
<gene>
    <name evidence="1" type="ORF">PM006_16830</name>
</gene>
<reference evidence="1" key="1">
    <citation type="submission" date="2023-01" db="EMBL/GenBank/DDBJ databases">
        <title>Human gut microbiome strain richness.</title>
        <authorList>
            <person name="Chen-Liaw A."/>
        </authorList>
    </citation>
    <scope>NUCLEOTIDE SEQUENCE</scope>
    <source>
        <strain evidence="1">B1_m1001713B170214d0_201011</strain>
    </source>
</reference>
<evidence type="ECO:0000313" key="2">
    <source>
        <dbReference type="Proteomes" id="UP001300871"/>
    </source>
</evidence>
<organism evidence="1 2">
    <name type="scientific">Clostridium symbiosum</name>
    <name type="common">Bacteroides symbiosus</name>
    <dbReference type="NCBI Taxonomy" id="1512"/>
    <lineage>
        <taxon>Bacteria</taxon>
        <taxon>Bacillati</taxon>
        <taxon>Bacillota</taxon>
        <taxon>Clostridia</taxon>
        <taxon>Lachnospirales</taxon>
        <taxon>Lachnospiraceae</taxon>
        <taxon>Otoolea</taxon>
    </lineage>
</organism>
<dbReference type="EMBL" id="JAQLGM010000049">
    <property type="protein sequence ID" value="MDB2001865.1"/>
    <property type="molecule type" value="Genomic_DNA"/>
</dbReference>